<proteinExistence type="predicted"/>
<evidence type="ECO:0000313" key="2">
    <source>
        <dbReference type="Proteomes" id="UP001595957"/>
    </source>
</evidence>
<organism evidence="1 2">
    <name type="scientific">Sphingobium tyrosinilyticum</name>
    <dbReference type="NCBI Taxonomy" id="2715436"/>
    <lineage>
        <taxon>Bacteria</taxon>
        <taxon>Pseudomonadati</taxon>
        <taxon>Pseudomonadota</taxon>
        <taxon>Alphaproteobacteria</taxon>
        <taxon>Sphingomonadales</taxon>
        <taxon>Sphingomonadaceae</taxon>
        <taxon>Sphingobium</taxon>
    </lineage>
</organism>
<sequence length="115" mass="12652">MELVEASASAASIYSDALKEEELLQFHHVGYYIDGADNWRALETWVERHGGPASAGDIPGVLRYLYLDRRADLGHFLEYVQLEEGGLKLFGALPSSRLLSDMLSSSDPDQRGPAA</sequence>
<reference evidence="2" key="1">
    <citation type="journal article" date="2019" name="Int. J. Syst. Evol. Microbiol.">
        <title>The Global Catalogue of Microorganisms (GCM) 10K type strain sequencing project: providing services to taxonomists for standard genome sequencing and annotation.</title>
        <authorList>
            <consortium name="The Broad Institute Genomics Platform"/>
            <consortium name="The Broad Institute Genome Sequencing Center for Infectious Disease"/>
            <person name="Wu L."/>
            <person name="Ma J."/>
        </authorList>
    </citation>
    <scope>NUCLEOTIDE SEQUENCE [LARGE SCALE GENOMIC DNA]</scope>
    <source>
        <strain evidence="2">NBRC 103632</strain>
    </source>
</reference>
<gene>
    <name evidence="1" type="ORF">ACFO3E_15935</name>
</gene>
<dbReference type="InterPro" id="IPR029068">
    <property type="entry name" value="Glyas_Bleomycin-R_OHBP_Dase"/>
</dbReference>
<accession>A0ABV9F4D0</accession>
<comment type="caution">
    <text evidence="1">The sequence shown here is derived from an EMBL/GenBank/DDBJ whole genome shotgun (WGS) entry which is preliminary data.</text>
</comment>
<dbReference type="Proteomes" id="UP001595957">
    <property type="component" value="Unassembled WGS sequence"/>
</dbReference>
<evidence type="ECO:0000313" key="1">
    <source>
        <dbReference type="EMBL" id="MFC4595655.1"/>
    </source>
</evidence>
<keyword evidence="2" id="KW-1185">Reference proteome</keyword>
<dbReference type="EMBL" id="JBHSFZ010000058">
    <property type="protein sequence ID" value="MFC4595655.1"/>
    <property type="molecule type" value="Genomic_DNA"/>
</dbReference>
<dbReference type="Gene3D" id="3.10.180.10">
    <property type="entry name" value="2,3-Dihydroxybiphenyl 1,2-Dioxygenase, domain 1"/>
    <property type="match status" value="1"/>
</dbReference>
<protein>
    <submittedName>
        <fullName evidence="1">Uncharacterized protein</fullName>
    </submittedName>
</protein>
<name>A0ABV9F4D0_9SPHN</name>